<evidence type="ECO:0000259" key="3">
    <source>
        <dbReference type="Pfam" id="PF13649"/>
    </source>
</evidence>
<dbReference type="GO" id="GO:0008168">
    <property type="term" value="F:methyltransferase activity"/>
    <property type="evidence" value="ECO:0007669"/>
    <property type="project" value="UniProtKB-KW"/>
</dbReference>
<dbReference type="InterPro" id="IPR041698">
    <property type="entry name" value="Methyltransf_25"/>
</dbReference>
<dbReference type="InterPro" id="IPR029063">
    <property type="entry name" value="SAM-dependent_MTases_sf"/>
</dbReference>
<accession>A0ABS5YXQ5</accession>
<evidence type="ECO:0000256" key="1">
    <source>
        <dbReference type="ARBA" id="ARBA00022603"/>
    </source>
</evidence>
<sequence length="276" mass="29717">MTDKNTYDGAARWNGPSGNAWIEAQSVMDALYQPLADVLIDAVPRTATTVLDVGCGTGGTTVTMAGRGAARTTGVDISEPMLTAARKRAEQAGVDVTFIRADAQEHEFEPASYDLVMSRFGVMFFNDPVRAFTNLRHAAAPGATLKALVWRDIEDNPFMTTAERAAAPLLPDLPPRDPEAPGQFAFADQGKVRRILDESGWSGVTLEPVDVTCTMPESELVGYFSRLGPVGLALPHVDEATRAKVVDVVRPAFDPYVKEREVAFTAACWMVAGRAA</sequence>
<dbReference type="CDD" id="cd02440">
    <property type="entry name" value="AdoMet_MTases"/>
    <property type="match status" value="1"/>
</dbReference>
<dbReference type="PANTHER" id="PTHR43861:SF1">
    <property type="entry name" value="TRANS-ACONITATE 2-METHYLTRANSFERASE"/>
    <property type="match status" value="1"/>
</dbReference>
<protein>
    <submittedName>
        <fullName evidence="4">Class I SAM-dependent methyltransferase</fullName>
    </submittedName>
</protein>
<organism evidence="4 5">
    <name type="scientific">Paractinoplanes bogorensis</name>
    <dbReference type="NCBI Taxonomy" id="1610840"/>
    <lineage>
        <taxon>Bacteria</taxon>
        <taxon>Bacillati</taxon>
        <taxon>Actinomycetota</taxon>
        <taxon>Actinomycetes</taxon>
        <taxon>Micromonosporales</taxon>
        <taxon>Micromonosporaceae</taxon>
        <taxon>Paractinoplanes</taxon>
    </lineage>
</organism>
<evidence type="ECO:0000313" key="4">
    <source>
        <dbReference type="EMBL" id="MBU2668215.1"/>
    </source>
</evidence>
<evidence type="ECO:0000313" key="5">
    <source>
        <dbReference type="Proteomes" id="UP001519654"/>
    </source>
</evidence>
<feature type="domain" description="Methyltransferase" evidence="3">
    <location>
        <begin position="50"/>
        <end position="142"/>
    </location>
</feature>
<dbReference type="Pfam" id="PF13649">
    <property type="entry name" value="Methyltransf_25"/>
    <property type="match status" value="1"/>
</dbReference>
<dbReference type="SUPFAM" id="SSF53335">
    <property type="entry name" value="S-adenosyl-L-methionine-dependent methyltransferases"/>
    <property type="match status" value="1"/>
</dbReference>
<reference evidence="4 5" key="1">
    <citation type="submission" date="2021-06" db="EMBL/GenBank/DDBJ databases">
        <title>Actinoplanes lichenicola sp. nov., and Actinoplanes ovalisporus sp. nov., isolated from lichen in Thailand.</title>
        <authorList>
            <person name="Saeng-In P."/>
            <person name="Kanchanasin P."/>
            <person name="Yuki M."/>
            <person name="Kudo T."/>
            <person name="Ohkuma M."/>
            <person name="Phongsopitanun W."/>
            <person name="Tanasupawat S."/>
        </authorList>
    </citation>
    <scope>NUCLEOTIDE SEQUENCE [LARGE SCALE GENOMIC DNA]</scope>
    <source>
        <strain evidence="4 5">NBRC 110975</strain>
    </source>
</reference>
<keyword evidence="2" id="KW-0808">Transferase</keyword>
<dbReference type="Gene3D" id="3.40.50.150">
    <property type="entry name" value="Vaccinia Virus protein VP39"/>
    <property type="match status" value="1"/>
</dbReference>
<evidence type="ECO:0000256" key="2">
    <source>
        <dbReference type="ARBA" id="ARBA00022679"/>
    </source>
</evidence>
<gene>
    <name evidence="4" type="ORF">KOI35_32360</name>
</gene>
<keyword evidence="5" id="KW-1185">Reference proteome</keyword>
<keyword evidence="1 4" id="KW-0489">Methyltransferase</keyword>
<dbReference type="Proteomes" id="UP001519654">
    <property type="component" value="Unassembled WGS sequence"/>
</dbReference>
<dbReference type="GO" id="GO:0032259">
    <property type="term" value="P:methylation"/>
    <property type="evidence" value="ECO:0007669"/>
    <property type="project" value="UniProtKB-KW"/>
</dbReference>
<dbReference type="PANTHER" id="PTHR43861">
    <property type="entry name" value="TRANS-ACONITATE 2-METHYLTRANSFERASE-RELATED"/>
    <property type="match status" value="1"/>
</dbReference>
<dbReference type="EMBL" id="JAHKKG010000011">
    <property type="protein sequence ID" value="MBU2668215.1"/>
    <property type="molecule type" value="Genomic_DNA"/>
</dbReference>
<comment type="caution">
    <text evidence="4">The sequence shown here is derived from an EMBL/GenBank/DDBJ whole genome shotgun (WGS) entry which is preliminary data.</text>
</comment>
<proteinExistence type="predicted"/>
<dbReference type="RefSeq" id="WP_215792485.1">
    <property type="nucleotide sequence ID" value="NZ_JAHKKG010000011.1"/>
</dbReference>
<name>A0ABS5YXQ5_9ACTN</name>